<dbReference type="RefSeq" id="WP_142894231.1">
    <property type="nucleotide sequence ID" value="NZ_ML660052.1"/>
</dbReference>
<dbReference type="OrthoDB" id="7679120at2"/>
<dbReference type="Proteomes" id="UP000315252">
    <property type="component" value="Unassembled WGS sequence"/>
</dbReference>
<keyword evidence="1" id="KW-0472">Membrane</keyword>
<protein>
    <recommendedName>
        <fullName evidence="4">PetM family of cytochrome b6f complex subunit 7</fullName>
    </recommendedName>
</protein>
<keyword evidence="1" id="KW-0812">Transmembrane</keyword>
<name>A0A545U140_9PROT</name>
<evidence type="ECO:0000313" key="2">
    <source>
        <dbReference type="EMBL" id="TQV83192.1"/>
    </source>
</evidence>
<comment type="caution">
    <text evidence="2">The sequence shown here is derived from an EMBL/GenBank/DDBJ whole genome shotgun (WGS) entry which is preliminary data.</text>
</comment>
<dbReference type="AlphaFoldDB" id="A0A545U140"/>
<gene>
    <name evidence="2" type="ORF">FKG95_00915</name>
</gene>
<dbReference type="EMBL" id="VHSH01000001">
    <property type="protein sequence ID" value="TQV83192.1"/>
    <property type="molecule type" value="Genomic_DNA"/>
</dbReference>
<evidence type="ECO:0000313" key="3">
    <source>
        <dbReference type="Proteomes" id="UP000315252"/>
    </source>
</evidence>
<proteinExistence type="predicted"/>
<reference evidence="2 3" key="1">
    <citation type="submission" date="2019-06" db="EMBL/GenBank/DDBJ databases">
        <title>Whole genome sequence for Rhodospirillaceae sp. R148.</title>
        <authorList>
            <person name="Wang G."/>
        </authorList>
    </citation>
    <scope>NUCLEOTIDE SEQUENCE [LARGE SCALE GENOMIC DNA]</scope>
    <source>
        <strain evidence="2 3">R148</strain>
    </source>
</reference>
<sequence length="104" mass="11718">MRVFGRFLGWFLLALAFIALGRDLVAVAAGETFRLAPLGEVWFKLHSASLNMLQAGVERRIAPEVWDSVIAPVLQWPTVAVFAVPGLLLVLLCRDWQGQKRRFR</sequence>
<organism evidence="2 3">
    <name type="scientific">Denitrobaculum tricleocarpae</name>
    <dbReference type="NCBI Taxonomy" id="2591009"/>
    <lineage>
        <taxon>Bacteria</taxon>
        <taxon>Pseudomonadati</taxon>
        <taxon>Pseudomonadota</taxon>
        <taxon>Alphaproteobacteria</taxon>
        <taxon>Rhodospirillales</taxon>
        <taxon>Rhodospirillaceae</taxon>
        <taxon>Denitrobaculum</taxon>
    </lineage>
</organism>
<accession>A0A545U140</accession>
<evidence type="ECO:0008006" key="4">
    <source>
        <dbReference type="Google" id="ProtNLM"/>
    </source>
</evidence>
<feature type="transmembrane region" description="Helical" evidence="1">
    <location>
        <begin position="73"/>
        <end position="93"/>
    </location>
</feature>
<keyword evidence="3" id="KW-1185">Reference proteome</keyword>
<evidence type="ECO:0000256" key="1">
    <source>
        <dbReference type="SAM" id="Phobius"/>
    </source>
</evidence>
<keyword evidence="1" id="KW-1133">Transmembrane helix</keyword>